<dbReference type="InterPro" id="IPR013320">
    <property type="entry name" value="ConA-like_dom_sf"/>
</dbReference>
<evidence type="ECO:0000256" key="1">
    <source>
        <dbReference type="ARBA" id="ARBA00006865"/>
    </source>
</evidence>
<keyword evidence="2" id="KW-0732">Signal</keyword>
<dbReference type="Proteomes" id="UP000294887">
    <property type="component" value="Unassembled WGS sequence"/>
</dbReference>
<dbReference type="PROSITE" id="PS51762">
    <property type="entry name" value="GH16_2"/>
    <property type="match status" value="1"/>
</dbReference>
<evidence type="ECO:0000313" key="4">
    <source>
        <dbReference type="EMBL" id="TCJ82738.1"/>
    </source>
</evidence>
<dbReference type="CDD" id="cd00413">
    <property type="entry name" value="Glyco_hydrolase_16"/>
    <property type="match status" value="1"/>
</dbReference>
<keyword evidence="4" id="KW-0378">Hydrolase</keyword>
<evidence type="ECO:0000256" key="2">
    <source>
        <dbReference type="SAM" id="SignalP"/>
    </source>
</evidence>
<gene>
    <name evidence="4" type="ORF">EV695_3470</name>
</gene>
<organism evidence="4 5">
    <name type="scientific">Cocleimonas flava</name>
    <dbReference type="NCBI Taxonomy" id="634765"/>
    <lineage>
        <taxon>Bacteria</taxon>
        <taxon>Pseudomonadati</taxon>
        <taxon>Pseudomonadota</taxon>
        <taxon>Gammaproteobacteria</taxon>
        <taxon>Thiotrichales</taxon>
        <taxon>Thiotrichaceae</taxon>
        <taxon>Cocleimonas</taxon>
    </lineage>
</organism>
<dbReference type="InterPro" id="IPR000757">
    <property type="entry name" value="Beta-glucanase-like"/>
</dbReference>
<dbReference type="AlphaFoldDB" id="A0A4R1EUG6"/>
<comment type="caution">
    <text evidence="4">The sequence shown here is derived from an EMBL/GenBank/DDBJ whole genome shotgun (WGS) entry which is preliminary data.</text>
</comment>
<evidence type="ECO:0000313" key="5">
    <source>
        <dbReference type="Proteomes" id="UP000294887"/>
    </source>
</evidence>
<name>A0A4R1EUG6_9GAMM</name>
<dbReference type="RefSeq" id="WP_131907244.1">
    <property type="nucleotide sequence ID" value="NZ_SMFQ01000005.1"/>
</dbReference>
<dbReference type="SUPFAM" id="SSF49899">
    <property type="entry name" value="Concanavalin A-like lectins/glucanases"/>
    <property type="match status" value="1"/>
</dbReference>
<feature type="chain" id="PRO_5020744800" evidence="2">
    <location>
        <begin position="23"/>
        <end position="427"/>
    </location>
</feature>
<dbReference type="OrthoDB" id="9809583at2"/>
<feature type="domain" description="GH16" evidence="3">
    <location>
        <begin position="167"/>
        <end position="421"/>
    </location>
</feature>
<dbReference type="GO" id="GO:0005975">
    <property type="term" value="P:carbohydrate metabolic process"/>
    <property type="evidence" value="ECO:0007669"/>
    <property type="project" value="InterPro"/>
</dbReference>
<dbReference type="Pfam" id="PF00722">
    <property type="entry name" value="Glyco_hydro_16"/>
    <property type="match status" value="1"/>
</dbReference>
<proteinExistence type="inferred from homology"/>
<comment type="similarity">
    <text evidence="1">Belongs to the glycosyl hydrolase 16 family.</text>
</comment>
<protein>
    <submittedName>
        <fullName evidence="4">Glycosyl hydrolase family 16</fullName>
    </submittedName>
</protein>
<dbReference type="GO" id="GO:0004553">
    <property type="term" value="F:hydrolase activity, hydrolyzing O-glycosyl compounds"/>
    <property type="evidence" value="ECO:0007669"/>
    <property type="project" value="InterPro"/>
</dbReference>
<reference evidence="4 5" key="1">
    <citation type="submission" date="2019-03" db="EMBL/GenBank/DDBJ databases">
        <title>Genomic Encyclopedia of Type Strains, Phase IV (KMG-IV): sequencing the most valuable type-strain genomes for metagenomic binning, comparative biology and taxonomic classification.</title>
        <authorList>
            <person name="Goeker M."/>
        </authorList>
    </citation>
    <scope>NUCLEOTIDE SEQUENCE [LARGE SCALE GENOMIC DNA]</scope>
    <source>
        <strain evidence="4 5">DSM 24830</strain>
    </source>
</reference>
<accession>A0A4R1EUG6</accession>
<keyword evidence="5" id="KW-1185">Reference proteome</keyword>
<dbReference type="EMBL" id="SMFQ01000005">
    <property type="protein sequence ID" value="TCJ82738.1"/>
    <property type="molecule type" value="Genomic_DNA"/>
</dbReference>
<feature type="signal peptide" evidence="2">
    <location>
        <begin position="1"/>
        <end position="22"/>
    </location>
</feature>
<dbReference type="Gene3D" id="2.60.120.200">
    <property type="match status" value="1"/>
</dbReference>
<sequence length="427" mass="47094">MKNIHSLAILGTALVLSQTAFAQPSVNGSTISWPSSGWYQVQRPTAQGGNPVDWDVCNTNTDGTSCSVPDGTYRVKKQGGNPWRTLQTWNNVVVESNTNTSNGPTVSGNTISWPNSGWYQVQRPTAQGGNPVDWNVCNTNSDGTSCTVPDGTYRVKKQGGNPWGTLQTWNNIVVGNPTSNSSYTQIFREDFNGSSISSKFKLANWAIPNRDTTNNINSCSQSNGKLNLSIKNIGNQRQTCYLISKKQDFGPGDNSTLKFEYRANVSQVKARGAWFAGWLFALGGNASTDGNKNTGAEYDVFEYMPTWNTAYNTAVHDGDIALKKWIEPKKDYGIDLTQNKYHTFSVEWNKNCMAFFIDGHRVNTNTSHVSKAKKHTIFLTMEGQTGTQWNTWNVGSLQNNLNSNPATGKIDWVKVSEKNSIDPGLCF</sequence>
<evidence type="ECO:0000259" key="3">
    <source>
        <dbReference type="PROSITE" id="PS51762"/>
    </source>
</evidence>